<gene>
    <name evidence="14" type="primary">acsF</name>
</gene>
<dbReference type="EMBL" id="EU938382">
    <property type="protein sequence ID" value="ACH72970.1"/>
    <property type="molecule type" value="Genomic_DNA"/>
</dbReference>
<comment type="pathway">
    <text evidence="2">Porphyrin-containing compound metabolism; chlorophyll biosynthesis.</text>
</comment>
<proteinExistence type="inferred from homology"/>
<dbReference type="SUPFAM" id="SSF47240">
    <property type="entry name" value="Ferritin-like"/>
    <property type="match status" value="1"/>
</dbReference>
<evidence type="ECO:0000256" key="10">
    <source>
        <dbReference type="ARBA" id="ARBA00023171"/>
    </source>
</evidence>
<evidence type="ECO:0000256" key="9">
    <source>
        <dbReference type="ARBA" id="ARBA00023004"/>
    </source>
</evidence>
<dbReference type="AlphaFoldDB" id="B5THH1"/>
<organism evidence="14">
    <name type="scientific">Chloracidobacterium thermophilum</name>
    <dbReference type="NCBI Taxonomy" id="458033"/>
    <lineage>
        <taxon>Bacteria</taxon>
        <taxon>Pseudomonadati</taxon>
        <taxon>Acidobacteriota</taxon>
        <taxon>Terriglobia</taxon>
        <taxon>Terriglobales</taxon>
        <taxon>Acidobacteriaceae</taxon>
        <taxon>Chloracidobacterium</taxon>
    </lineage>
</organism>
<evidence type="ECO:0000256" key="11">
    <source>
        <dbReference type="ARBA" id="ARBA00049231"/>
    </source>
</evidence>
<dbReference type="InterPro" id="IPR009078">
    <property type="entry name" value="Ferritin-like_SF"/>
</dbReference>
<sequence>MIATESVIRETKAAAADKSLISPRFYVTDYKKINALRFDHMAEAFKAMHKRFADDPNKHFFRRDDDPDFDQDFSHLPPSFKDFLIRGCIGEFSGALLYKEIADRIEDPIISDTYRLMARDEGRHSGFIRLAMRDINTDLDLQMLQKEKEFVSMHPKIILYTTYLSEVIGYFRYINIYSHLEAHPEYRYHPIFKYFGGWCQDELKHGDFIGLQLEAQKHLYLSGGINRLLIRFFSLAVYVTMWLRDLKAQEFYASIGLNWREYDLKVIRETNAYAQRVFGLRLDVDNPKFIRILDHMAACYAKMLKREADGASKLALMPLQVAMAVDYLRLLAMKVRTDAPPPIPEYPVAPVIKGFATKYKGQYKGQPAMA</sequence>
<evidence type="ECO:0000256" key="6">
    <source>
        <dbReference type="ARBA" id="ARBA00022723"/>
    </source>
</evidence>
<comment type="catalytic activity">
    <reaction evidence="11">
        <text>Mg-protoporphyrin IX 13-monomethyl ester + 3 NADPH + 3 O2 + 2 H(+) = 3,8-divinyl protochlorophyllide a + 3 NADP(+) + 5 H2O</text>
        <dbReference type="Rhea" id="RHEA:33235"/>
        <dbReference type="ChEBI" id="CHEBI:15377"/>
        <dbReference type="ChEBI" id="CHEBI:15378"/>
        <dbReference type="ChEBI" id="CHEBI:15379"/>
        <dbReference type="ChEBI" id="CHEBI:57783"/>
        <dbReference type="ChEBI" id="CHEBI:58349"/>
        <dbReference type="ChEBI" id="CHEBI:58632"/>
        <dbReference type="ChEBI" id="CHEBI:60491"/>
        <dbReference type="EC" id="1.14.13.81"/>
    </reaction>
</comment>
<evidence type="ECO:0000313" key="14">
    <source>
        <dbReference type="EMBL" id="ACH72970.1"/>
    </source>
</evidence>
<evidence type="ECO:0000259" key="13">
    <source>
        <dbReference type="Pfam" id="PF02915"/>
    </source>
</evidence>
<comment type="similarity">
    <text evidence="3">Belongs to the AcsF family.</text>
</comment>
<keyword evidence="9" id="KW-0408">Iron</keyword>
<keyword evidence="5" id="KW-0602">Photosynthesis</keyword>
<feature type="domain" description="Rubrerythrin diiron-binding" evidence="13">
    <location>
        <begin position="82"/>
        <end position="208"/>
    </location>
</feature>
<keyword evidence="10" id="KW-0149">Chlorophyll biosynthesis</keyword>
<dbReference type="Pfam" id="PF02915">
    <property type="entry name" value="Rubrerythrin"/>
    <property type="match status" value="1"/>
</dbReference>
<dbReference type="PANTHER" id="PTHR31053">
    <property type="entry name" value="MAGNESIUM-PROTOPORPHYRIN IX MONOMETHYL ESTER [OXIDATIVE] CYCLASE, CHLOROPLASTIC"/>
    <property type="match status" value="1"/>
</dbReference>
<dbReference type="InterPro" id="IPR003251">
    <property type="entry name" value="Rr_diiron-bd_dom"/>
</dbReference>
<keyword evidence="6" id="KW-0479">Metal-binding</keyword>
<comment type="cofactor">
    <cofactor evidence="1">
        <name>Fe cation</name>
        <dbReference type="ChEBI" id="CHEBI:24875"/>
    </cofactor>
</comment>
<dbReference type="GO" id="GO:0048529">
    <property type="term" value="F:magnesium-protoporphyrin IX monomethyl ester (oxidative) cyclase activity"/>
    <property type="evidence" value="ECO:0007669"/>
    <property type="project" value="UniProtKB-UniRule"/>
</dbReference>
<evidence type="ECO:0000256" key="3">
    <source>
        <dbReference type="ARBA" id="ARBA00006550"/>
    </source>
</evidence>
<dbReference type="PANTHER" id="PTHR31053:SF2">
    <property type="entry name" value="MAGNESIUM-PROTOPORPHYRIN IX MONOMETHYL ESTER [OXIDATIVE] CYCLASE, CHLOROPLASTIC"/>
    <property type="match status" value="1"/>
</dbReference>
<dbReference type="InterPro" id="IPR012348">
    <property type="entry name" value="RNR-like"/>
</dbReference>
<evidence type="ECO:0000256" key="7">
    <source>
        <dbReference type="ARBA" id="ARBA00022857"/>
    </source>
</evidence>
<evidence type="ECO:0000256" key="12">
    <source>
        <dbReference type="NCBIfam" id="TIGR02029"/>
    </source>
</evidence>
<accession>B5THH1</accession>
<evidence type="ECO:0000256" key="4">
    <source>
        <dbReference type="ARBA" id="ARBA00012092"/>
    </source>
</evidence>
<dbReference type="Gene3D" id="1.10.620.20">
    <property type="entry name" value="Ribonucleotide Reductase, subunit A"/>
    <property type="match status" value="1"/>
</dbReference>
<dbReference type="UniPathway" id="UPA00668"/>
<keyword evidence="7" id="KW-0521">NADP</keyword>
<reference evidence="14" key="2">
    <citation type="submission" date="2008-08" db="EMBL/GenBank/DDBJ databases">
        <authorList>
            <person name="Bryant D.A."/>
        </authorList>
    </citation>
    <scope>NUCLEOTIDE SEQUENCE</scope>
</reference>
<dbReference type="EC" id="1.14.13.81" evidence="4 12"/>
<dbReference type="GO" id="GO:0046872">
    <property type="term" value="F:metal ion binding"/>
    <property type="evidence" value="ECO:0007669"/>
    <property type="project" value="UniProtKB-KW"/>
</dbReference>
<protein>
    <recommendedName>
        <fullName evidence="4 12">Magnesium-protoporphyrin IX monomethyl ester (oxidative) cyclase</fullName>
        <ecNumber evidence="4 12">1.14.13.81</ecNumber>
    </recommendedName>
</protein>
<dbReference type="GO" id="GO:0015995">
    <property type="term" value="P:chlorophyll biosynthetic process"/>
    <property type="evidence" value="ECO:0007669"/>
    <property type="project" value="UniProtKB-UniRule"/>
</dbReference>
<keyword evidence="8" id="KW-0560">Oxidoreductase</keyword>
<reference evidence="14" key="1">
    <citation type="journal article" date="2007" name="Science">
        <title>Candidatus Chloracidobacterium thermophilum: an aerobic phototrophic Acidobacterium.</title>
        <authorList>
            <person name="Bryant D.A."/>
            <person name="Costas A.M."/>
            <person name="Maresca J.A."/>
            <person name="Chew A.G."/>
            <person name="Klatt C.G."/>
            <person name="Bateson M.M."/>
            <person name="Tallon L.J."/>
            <person name="Hostetler J."/>
            <person name="Nelson W.C."/>
            <person name="Heidelberg J.F."/>
            <person name="Ward D.M."/>
        </authorList>
    </citation>
    <scope>NUCLEOTIDE SEQUENCE</scope>
</reference>
<dbReference type="NCBIfam" id="TIGR02029">
    <property type="entry name" value="AcsF"/>
    <property type="match status" value="1"/>
</dbReference>
<evidence type="ECO:0000256" key="1">
    <source>
        <dbReference type="ARBA" id="ARBA00001962"/>
    </source>
</evidence>
<dbReference type="InterPro" id="IPR008434">
    <property type="entry name" value="AcsF"/>
</dbReference>
<evidence type="ECO:0000256" key="5">
    <source>
        <dbReference type="ARBA" id="ARBA00022531"/>
    </source>
</evidence>
<name>B5THH1_9BACT</name>
<evidence type="ECO:0000256" key="8">
    <source>
        <dbReference type="ARBA" id="ARBA00023002"/>
    </source>
</evidence>
<dbReference type="GO" id="GO:0015979">
    <property type="term" value="P:photosynthesis"/>
    <property type="evidence" value="ECO:0007669"/>
    <property type="project" value="UniProtKB-KW"/>
</dbReference>
<evidence type="ECO:0000256" key="2">
    <source>
        <dbReference type="ARBA" id="ARBA00005173"/>
    </source>
</evidence>